<comment type="caution">
    <text evidence="1">The sequence shown here is derived from an EMBL/GenBank/DDBJ whole genome shotgun (WGS) entry which is preliminary data.</text>
</comment>
<gene>
    <name evidence="1" type="ORF">COT27_00505</name>
</gene>
<dbReference type="AlphaFoldDB" id="A0A2M6XTH4"/>
<dbReference type="Proteomes" id="UP000230586">
    <property type="component" value="Unassembled WGS sequence"/>
</dbReference>
<proteinExistence type="predicted"/>
<evidence type="ECO:0000313" key="2">
    <source>
        <dbReference type="Proteomes" id="UP000230586"/>
    </source>
</evidence>
<sequence length="121" mass="13532">MSGRKKVSGTLFPNFRRKKGGNKMFKVGDQVRSCAGEVHTVIDVRIWDPLESLTGIPSPVREVMSEEFKKIPGMKTFLEEVARTPMESKLVLIGDAEQEICIKDPNGGQVWLKASHFELVS</sequence>
<dbReference type="EMBL" id="PEXX01000009">
    <property type="protein sequence ID" value="PIU10936.1"/>
    <property type="molecule type" value="Genomic_DNA"/>
</dbReference>
<organism evidence="1 2">
    <name type="scientific">Candidatus Kuenenbacteria bacterium CG08_land_8_20_14_0_20_37_23</name>
    <dbReference type="NCBI Taxonomy" id="1974617"/>
    <lineage>
        <taxon>Bacteria</taxon>
        <taxon>Candidatus Kueneniibacteriota</taxon>
    </lineage>
</organism>
<reference evidence="2" key="1">
    <citation type="submission" date="2017-09" db="EMBL/GenBank/DDBJ databases">
        <title>Depth-based differentiation of microbial function through sediment-hosted aquifers and enrichment of novel symbionts in the deep terrestrial subsurface.</title>
        <authorList>
            <person name="Probst A.J."/>
            <person name="Ladd B."/>
            <person name="Jarett J.K."/>
            <person name="Geller-Mcgrath D.E."/>
            <person name="Sieber C.M.K."/>
            <person name="Emerson J.B."/>
            <person name="Anantharaman K."/>
            <person name="Thomas B.C."/>
            <person name="Malmstrom R."/>
            <person name="Stieglmeier M."/>
            <person name="Klingl A."/>
            <person name="Woyke T."/>
            <person name="Ryan C.M."/>
            <person name="Banfield J.F."/>
        </authorList>
    </citation>
    <scope>NUCLEOTIDE SEQUENCE [LARGE SCALE GENOMIC DNA]</scope>
</reference>
<protein>
    <submittedName>
        <fullName evidence="1">Uncharacterized protein</fullName>
    </submittedName>
</protein>
<accession>A0A2M6XTH4</accession>
<evidence type="ECO:0000313" key="1">
    <source>
        <dbReference type="EMBL" id="PIU10936.1"/>
    </source>
</evidence>
<name>A0A2M6XTH4_9BACT</name>